<organism evidence="16 17">
    <name type="scientific">Tilletiopsis washingtonensis</name>
    <dbReference type="NCBI Taxonomy" id="58919"/>
    <lineage>
        <taxon>Eukaryota</taxon>
        <taxon>Fungi</taxon>
        <taxon>Dikarya</taxon>
        <taxon>Basidiomycota</taxon>
        <taxon>Ustilaginomycotina</taxon>
        <taxon>Exobasidiomycetes</taxon>
        <taxon>Entylomatales</taxon>
        <taxon>Entylomatales incertae sedis</taxon>
        <taxon>Tilletiopsis</taxon>
    </lineage>
</organism>
<dbReference type="InterPro" id="IPR000555">
    <property type="entry name" value="JAMM/MPN+_dom"/>
</dbReference>
<dbReference type="SMART" id="SM00232">
    <property type="entry name" value="JAB_MPN"/>
    <property type="match status" value="1"/>
</dbReference>
<dbReference type="Pfam" id="PF18323">
    <property type="entry name" value="CSN5_C"/>
    <property type="match status" value="1"/>
</dbReference>
<evidence type="ECO:0000256" key="1">
    <source>
        <dbReference type="ARBA" id="ARBA00004123"/>
    </source>
</evidence>
<reference evidence="16 17" key="1">
    <citation type="journal article" date="2018" name="Mol. Biol. Evol.">
        <title>Broad Genomic Sampling Reveals a Smut Pathogenic Ancestry of the Fungal Clade Ustilaginomycotina.</title>
        <authorList>
            <person name="Kijpornyongpan T."/>
            <person name="Mondo S.J."/>
            <person name="Barry K."/>
            <person name="Sandor L."/>
            <person name="Lee J."/>
            <person name="Lipzen A."/>
            <person name="Pangilinan J."/>
            <person name="LaButti K."/>
            <person name="Hainaut M."/>
            <person name="Henrissat B."/>
            <person name="Grigoriev I.V."/>
            <person name="Spatafora J.W."/>
            <person name="Aime M.C."/>
        </authorList>
    </citation>
    <scope>NUCLEOTIDE SEQUENCE [LARGE SCALE GENOMIC DNA]</scope>
    <source>
        <strain evidence="16 17">MCA 4186</strain>
    </source>
</reference>
<feature type="domain" description="MPN" evidence="15">
    <location>
        <begin position="1"/>
        <end position="130"/>
    </location>
</feature>
<dbReference type="GO" id="GO:0046872">
    <property type="term" value="F:metal ion binding"/>
    <property type="evidence" value="ECO:0007669"/>
    <property type="project" value="UniProtKB-KW"/>
</dbReference>
<evidence type="ECO:0000256" key="11">
    <source>
        <dbReference type="ARBA" id="ARBA00022833"/>
    </source>
</evidence>
<keyword evidence="17" id="KW-1185">Reference proteome</keyword>
<evidence type="ECO:0000256" key="2">
    <source>
        <dbReference type="ARBA" id="ARBA00004496"/>
    </source>
</evidence>
<dbReference type="SUPFAM" id="SSF102712">
    <property type="entry name" value="JAB1/MPN domain"/>
    <property type="match status" value="1"/>
</dbReference>
<dbReference type="OrthoDB" id="605656at2759"/>
<dbReference type="GO" id="GO:0005737">
    <property type="term" value="C:cytoplasm"/>
    <property type="evidence" value="ECO:0007669"/>
    <property type="project" value="UniProtKB-SubCell"/>
</dbReference>
<dbReference type="Pfam" id="PF01398">
    <property type="entry name" value="JAB"/>
    <property type="match status" value="1"/>
</dbReference>
<dbReference type="Proteomes" id="UP000245946">
    <property type="component" value="Unassembled WGS sequence"/>
</dbReference>
<keyword evidence="11" id="KW-0862">Zinc</keyword>
<accession>A0A316Z2L7</accession>
<proteinExistence type="inferred from homology"/>
<evidence type="ECO:0000256" key="12">
    <source>
        <dbReference type="ARBA" id="ARBA00023049"/>
    </source>
</evidence>
<comment type="similarity">
    <text evidence="3">Belongs to the peptidase M67A family. CSN5 subfamily.</text>
</comment>
<keyword evidence="13" id="KW-0539">Nucleus</keyword>
<dbReference type="Gene3D" id="3.40.140.10">
    <property type="entry name" value="Cytidine Deaminase, domain 2"/>
    <property type="match status" value="1"/>
</dbReference>
<dbReference type="InterPro" id="IPR050242">
    <property type="entry name" value="JAMM_MPN+_peptidase_M67A"/>
</dbReference>
<dbReference type="GeneID" id="37270789"/>
<dbReference type="GO" id="GO:0006508">
    <property type="term" value="P:proteolysis"/>
    <property type="evidence" value="ECO:0007669"/>
    <property type="project" value="UniProtKB-KW"/>
</dbReference>
<dbReference type="AlphaFoldDB" id="A0A316Z2L7"/>
<keyword evidence="9" id="KW-0736">Signalosome</keyword>
<keyword evidence="10" id="KW-0378">Hydrolase</keyword>
<dbReference type="STRING" id="58919.A0A316Z2L7"/>
<keyword evidence="12" id="KW-0482">Metalloprotease</keyword>
<evidence type="ECO:0000259" key="15">
    <source>
        <dbReference type="PROSITE" id="PS50249"/>
    </source>
</evidence>
<evidence type="ECO:0000256" key="13">
    <source>
        <dbReference type="ARBA" id="ARBA00023242"/>
    </source>
</evidence>
<dbReference type="InterPro" id="IPR040961">
    <property type="entry name" value="CSN5_C"/>
</dbReference>
<evidence type="ECO:0000256" key="3">
    <source>
        <dbReference type="ARBA" id="ARBA00006008"/>
    </source>
</evidence>
<evidence type="ECO:0000313" key="16">
    <source>
        <dbReference type="EMBL" id="PWN95616.1"/>
    </source>
</evidence>
<evidence type="ECO:0000256" key="10">
    <source>
        <dbReference type="ARBA" id="ARBA00022801"/>
    </source>
</evidence>
<protein>
    <recommendedName>
        <fullName evidence="5">COP9 signalosome complex subunit 5</fullName>
    </recommendedName>
</protein>
<dbReference type="CDD" id="cd08069">
    <property type="entry name" value="MPN_RPN11_CSN5"/>
    <property type="match status" value="1"/>
</dbReference>
<feature type="compositionally biased region" description="Basic and acidic residues" evidence="14">
    <location>
        <begin position="228"/>
        <end position="237"/>
    </location>
</feature>
<keyword evidence="8" id="KW-0479">Metal-binding</keyword>
<evidence type="ECO:0000256" key="5">
    <source>
        <dbReference type="ARBA" id="ARBA00014880"/>
    </source>
</evidence>
<evidence type="ECO:0000256" key="4">
    <source>
        <dbReference type="ARBA" id="ARBA00011098"/>
    </source>
</evidence>
<dbReference type="FunFam" id="3.40.140.10:FF:000203">
    <property type="entry name" value="COP9 signalosome complex subunit 5"/>
    <property type="match status" value="1"/>
</dbReference>
<comment type="subunit">
    <text evidence="4">Component of the COP9 signalosome (CSN) complex.</text>
</comment>
<gene>
    <name evidence="16" type="ORF">FA09DRAFT_331938</name>
</gene>
<evidence type="ECO:0000256" key="9">
    <source>
        <dbReference type="ARBA" id="ARBA00022790"/>
    </source>
</evidence>
<feature type="region of interest" description="Disordered" evidence="14">
    <location>
        <begin position="215"/>
        <end position="237"/>
    </location>
</feature>
<sequence length="296" mass="32397">MVMHARSGGIYEIMGLMQGKIDVASRSLVVMDAFALPVQGTETRVNAQNEAYEYMIQFKEGSEQVGRLENVVGWYHSHPGYGCWLSGIDVNTQMTNQQHQDPFVAIVIDPNRTISAGRVDIGAFRTYPENYKPPSAGPSEYQSIPLSKIEDFGVHANSYYPLQVEHFKSSLDTALLDLLWNKYWVATLSQSPLVVNRGYAAGQVADLAEKLARADGATRGKSQTTAPLKEENAQLARGERVAKLKEEIARREEDAPLAKAARDGTKISAEAHHGLISQALKDVLFNGGGAAAPLPR</sequence>
<comment type="subcellular location">
    <subcellularLocation>
        <location evidence="2">Cytoplasm</location>
    </subcellularLocation>
    <subcellularLocation>
        <location evidence="1">Nucleus</location>
    </subcellularLocation>
</comment>
<evidence type="ECO:0000256" key="7">
    <source>
        <dbReference type="ARBA" id="ARBA00022670"/>
    </source>
</evidence>
<name>A0A316Z2L7_9BASI</name>
<dbReference type="GO" id="GO:0008180">
    <property type="term" value="C:COP9 signalosome"/>
    <property type="evidence" value="ECO:0007669"/>
    <property type="project" value="UniProtKB-KW"/>
</dbReference>
<dbReference type="PANTHER" id="PTHR10410">
    <property type="entry name" value="EUKARYOTIC TRANSLATION INITIATION FACTOR 3 -RELATED"/>
    <property type="match status" value="1"/>
</dbReference>
<evidence type="ECO:0000256" key="8">
    <source>
        <dbReference type="ARBA" id="ARBA00022723"/>
    </source>
</evidence>
<dbReference type="EMBL" id="KZ819303">
    <property type="protein sequence ID" value="PWN95616.1"/>
    <property type="molecule type" value="Genomic_DNA"/>
</dbReference>
<dbReference type="PROSITE" id="PS50249">
    <property type="entry name" value="MPN"/>
    <property type="match status" value="1"/>
</dbReference>
<keyword evidence="6" id="KW-0963">Cytoplasm</keyword>
<evidence type="ECO:0000313" key="17">
    <source>
        <dbReference type="Proteomes" id="UP000245946"/>
    </source>
</evidence>
<keyword evidence="7" id="KW-0645">Protease</keyword>
<dbReference type="RefSeq" id="XP_025595895.1">
    <property type="nucleotide sequence ID" value="XM_025743245.1"/>
</dbReference>
<dbReference type="InterPro" id="IPR037518">
    <property type="entry name" value="MPN"/>
</dbReference>
<evidence type="ECO:0000256" key="6">
    <source>
        <dbReference type="ARBA" id="ARBA00022490"/>
    </source>
</evidence>
<evidence type="ECO:0000256" key="14">
    <source>
        <dbReference type="SAM" id="MobiDB-lite"/>
    </source>
</evidence>
<dbReference type="GO" id="GO:0008237">
    <property type="term" value="F:metallopeptidase activity"/>
    <property type="evidence" value="ECO:0007669"/>
    <property type="project" value="UniProtKB-KW"/>
</dbReference>